<evidence type="ECO:0000313" key="1">
    <source>
        <dbReference type="EMBL" id="ASS76319.1"/>
    </source>
</evidence>
<dbReference type="OrthoDB" id="2381417at2"/>
<reference evidence="1 2" key="1">
    <citation type="journal article" date="2015" name="Int. J. Syst. Evol. Microbiol.">
        <title>Tumebacillus algifaecis sp. nov., isolated from decomposing algal scum.</title>
        <authorList>
            <person name="Wu Y.F."/>
            <person name="Zhang B."/>
            <person name="Xing P."/>
            <person name="Wu Q.L."/>
            <person name="Liu S.J."/>
        </authorList>
    </citation>
    <scope>NUCLEOTIDE SEQUENCE [LARGE SCALE GENOMIC DNA]</scope>
    <source>
        <strain evidence="1 2">THMBR28</strain>
    </source>
</reference>
<name>A0A223D3Y7_9BACL</name>
<evidence type="ECO:0000313" key="2">
    <source>
        <dbReference type="Proteomes" id="UP000214688"/>
    </source>
</evidence>
<dbReference type="Proteomes" id="UP000214688">
    <property type="component" value="Chromosome"/>
</dbReference>
<dbReference type="RefSeq" id="WP_094237552.1">
    <property type="nucleotide sequence ID" value="NZ_CP022657.1"/>
</dbReference>
<keyword evidence="2" id="KW-1185">Reference proteome</keyword>
<dbReference type="EMBL" id="CP022657">
    <property type="protein sequence ID" value="ASS76319.1"/>
    <property type="molecule type" value="Genomic_DNA"/>
</dbReference>
<gene>
    <name evidence="1" type="ORF">CIG75_16105</name>
</gene>
<protein>
    <submittedName>
        <fullName evidence="1">Uncharacterized protein</fullName>
    </submittedName>
</protein>
<accession>A0A223D3Y7</accession>
<dbReference type="AlphaFoldDB" id="A0A223D3Y7"/>
<sequence length="145" mass="16014">MSDQINVEVTIKDGKVIFNEEMMLAMWAPSRLLPHSVNGQFQFEVDGEHIGIVDLLCYLDEVNQGLRDQGPEAIVEAVLGLIGAVYIGDESDVLVGKVLDIYGIEFEGRAGIVFRTVVLSNQKDSAEIQKIREIGKLSFPVPQPE</sequence>
<proteinExistence type="predicted"/>
<dbReference type="KEGG" id="tab:CIG75_16105"/>
<organism evidence="1 2">
    <name type="scientific">Tumebacillus algifaecis</name>
    <dbReference type="NCBI Taxonomy" id="1214604"/>
    <lineage>
        <taxon>Bacteria</taxon>
        <taxon>Bacillati</taxon>
        <taxon>Bacillota</taxon>
        <taxon>Bacilli</taxon>
        <taxon>Bacillales</taxon>
        <taxon>Alicyclobacillaceae</taxon>
        <taxon>Tumebacillus</taxon>
    </lineage>
</organism>